<dbReference type="SUPFAM" id="SSF48019">
    <property type="entry name" value="post-AAA+ oligomerization domain-like"/>
    <property type="match status" value="1"/>
</dbReference>
<dbReference type="EMBL" id="DSGB01000006">
    <property type="protein sequence ID" value="HER96692.1"/>
    <property type="molecule type" value="Genomic_DNA"/>
</dbReference>
<dbReference type="GO" id="GO:0006261">
    <property type="term" value="P:DNA-templated DNA replication"/>
    <property type="evidence" value="ECO:0007669"/>
    <property type="project" value="TreeGrafter"/>
</dbReference>
<dbReference type="FunFam" id="1.10.8.60:FF:000195">
    <property type="entry name" value="AAA-type ATPase family protein"/>
    <property type="match status" value="1"/>
</dbReference>
<dbReference type="InterPro" id="IPR051314">
    <property type="entry name" value="AAA_ATPase_RarA/MGS1/WRNIP1"/>
</dbReference>
<evidence type="ECO:0000256" key="3">
    <source>
        <dbReference type="ARBA" id="ARBA00020776"/>
    </source>
</evidence>
<dbReference type="GO" id="GO:0016887">
    <property type="term" value="F:ATP hydrolysis activity"/>
    <property type="evidence" value="ECO:0007669"/>
    <property type="project" value="InterPro"/>
</dbReference>
<sequence>MSDLFQEAAERLLQAQAPLAERMRPRTLDEFVGQEHILGPGKLLRRAIEADRLSSLIFYGPPGTGKTTLAQIIARSSRAHFTALNAVLAGVKDIRDAIEAAQERLRLHQRRTILFIDEVHRFNKAQQDALLPHVENGTVIFIGATTENPYFEVIKPLVSRSRVFELKPLTPEHLRRIAQQALTDPTRGYGRRNVVVDPEALEHLIDVASGDARSLLNALELAVETTPPDAEGRIHITLPVAEDSIQRRAVLYDKEGDAHFDTISAFIKSLRGSDPDAALYWLARMIYAGEDPRFILRRMLIFAAEDVGLADPQALQVAAAAAQGFEYVGMPEGQFLLSECCLYLATAPKSNTTMAYFDALAYVEREQSGEVPIHLKDAHRDQQGLGHGQGYKYPHAYREHYVAQQYLPDHMQGTYFYEPSNQGYERLIAERLAAWRQRDLAENLPKRLKRYRPDTHKP</sequence>
<dbReference type="GO" id="GO:0000731">
    <property type="term" value="P:DNA synthesis involved in DNA repair"/>
    <property type="evidence" value="ECO:0007669"/>
    <property type="project" value="TreeGrafter"/>
</dbReference>
<dbReference type="GO" id="GO:0003677">
    <property type="term" value="F:DNA binding"/>
    <property type="evidence" value="ECO:0007669"/>
    <property type="project" value="InterPro"/>
</dbReference>
<dbReference type="CDD" id="cd18139">
    <property type="entry name" value="HLD_clamp_RarA"/>
    <property type="match status" value="1"/>
</dbReference>
<comment type="caution">
    <text evidence="8">The sequence shown here is derived from an EMBL/GenBank/DDBJ whole genome shotgun (WGS) entry which is preliminary data.</text>
</comment>
<dbReference type="InterPro" id="IPR021886">
    <property type="entry name" value="MgsA_C"/>
</dbReference>
<dbReference type="Pfam" id="PF12002">
    <property type="entry name" value="MgsA_C"/>
    <property type="match status" value="1"/>
</dbReference>
<dbReference type="Gene3D" id="1.20.272.10">
    <property type="match status" value="1"/>
</dbReference>
<dbReference type="Gene3D" id="3.40.50.300">
    <property type="entry name" value="P-loop containing nucleotide triphosphate hydrolases"/>
    <property type="match status" value="1"/>
</dbReference>
<evidence type="ECO:0000256" key="4">
    <source>
        <dbReference type="ARBA" id="ARBA00022705"/>
    </source>
</evidence>
<dbReference type="GO" id="GO:0008047">
    <property type="term" value="F:enzyme activator activity"/>
    <property type="evidence" value="ECO:0007669"/>
    <property type="project" value="TreeGrafter"/>
</dbReference>
<name>A0A7V2B1Q8_RHOMR</name>
<dbReference type="SMART" id="SM00382">
    <property type="entry name" value="AAA"/>
    <property type="match status" value="1"/>
</dbReference>
<keyword evidence="4" id="KW-0235">DNA replication</keyword>
<dbReference type="GO" id="GO:0017116">
    <property type="term" value="F:single-stranded DNA helicase activity"/>
    <property type="evidence" value="ECO:0007669"/>
    <property type="project" value="TreeGrafter"/>
</dbReference>
<feature type="domain" description="AAA+ ATPase" evidence="7">
    <location>
        <begin position="52"/>
        <end position="170"/>
    </location>
</feature>
<evidence type="ECO:0000313" key="8">
    <source>
        <dbReference type="EMBL" id="HER96692.1"/>
    </source>
</evidence>
<dbReference type="Gene3D" id="1.10.3710.10">
    <property type="entry name" value="DNA polymerase III clamp loader subunits, C-terminal domain"/>
    <property type="match status" value="1"/>
</dbReference>
<reference evidence="8" key="1">
    <citation type="journal article" date="2020" name="mSystems">
        <title>Genome- and Community-Level Interaction Insights into Carbon Utilization and Element Cycling Functions of Hydrothermarchaeota in Hydrothermal Sediment.</title>
        <authorList>
            <person name="Zhou Z."/>
            <person name="Liu Y."/>
            <person name="Xu W."/>
            <person name="Pan J."/>
            <person name="Luo Z.H."/>
            <person name="Li M."/>
        </authorList>
    </citation>
    <scope>NUCLEOTIDE SEQUENCE [LARGE SCALE GENOMIC DNA]</scope>
    <source>
        <strain evidence="8">SpSt-143</strain>
    </source>
</reference>
<dbReference type="GO" id="GO:0005524">
    <property type="term" value="F:ATP binding"/>
    <property type="evidence" value="ECO:0007669"/>
    <property type="project" value="UniProtKB-KW"/>
</dbReference>
<comment type="similarity">
    <text evidence="2">Belongs to the AAA ATPase family. RarA/MGS1/WRNIP1 subfamily.</text>
</comment>
<keyword evidence="6" id="KW-0067">ATP-binding</keyword>
<dbReference type="SUPFAM" id="SSF52540">
    <property type="entry name" value="P-loop containing nucleoside triphosphate hydrolases"/>
    <property type="match status" value="1"/>
</dbReference>
<proteinExistence type="inferred from homology"/>
<dbReference type="AlphaFoldDB" id="A0A7V2B1Q8"/>
<dbReference type="Pfam" id="PF00004">
    <property type="entry name" value="AAA"/>
    <property type="match status" value="1"/>
</dbReference>
<evidence type="ECO:0000259" key="7">
    <source>
        <dbReference type="SMART" id="SM00382"/>
    </source>
</evidence>
<protein>
    <recommendedName>
        <fullName evidence="3">Replication-associated recombination protein A</fullName>
    </recommendedName>
</protein>
<dbReference type="PANTHER" id="PTHR13779:SF7">
    <property type="entry name" value="ATPASE WRNIP1"/>
    <property type="match status" value="1"/>
</dbReference>
<evidence type="ECO:0000256" key="5">
    <source>
        <dbReference type="ARBA" id="ARBA00022741"/>
    </source>
</evidence>
<gene>
    <name evidence="8" type="ORF">ENO59_09290</name>
</gene>
<evidence type="ECO:0000256" key="1">
    <source>
        <dbReference type="ARBA" id="ARBA00002393"/>
    </source>
</evidence>
<dbReference type="FunFam" id="3.40.50.300:FF:000137">
    <property type="entry name" value="Replication-associated recombination protein A"/>
    <property type="match status" value="1"/>
</dbReference>
<dbReference type="PANTHER" id="PTHR13779">
    <property type="entry name" value="WERNER HELICASE-INTERACTING PROTEIN 1 FAMILY MEMBER"/>
    <property type="match status" value="1"/>
</dbReference>
<dbReference type="InterPro" id="IPR032423">
    <property type="entry name" value="AAA_assoc_2"/>
</dbReference>
<dbReference type="NCBIfam" id="NF009883">
    <property type="entry name" value="PRK13341.1-4"/>
    <property type="match status" value="1"/>
</dbReference>
<comment type="function">
    <text evidence="1">DNA-dependent ATPase that plays important roles in cellular responses to stalled DNA replication processes.</text>
</comment>
<dbReference type="InterPro" id="IPR003593">
    <property type="entry name" value="AAA+_ATPase"/>
</dbReference>
<evidence type="ECO:0000256" key="6">
    <source>
        <dbReference type="ARBA" id="ARBA00022840"/>
    </source>
</evidence>
<dbReference type="FunFam" id="1.20.272.10:FF:000001">
    <property type="entry name" value="Putative AAA family ATPase"/>
    <property type="match status" value="1"/>
</dbReference>
<dbReference type="Gene3D" id="1.10.8.60">
    <property type="match status" value="1"/>
</dbReference>
<dbReference type="NCBIfam" id="NF009881">
    <property type="entry name" value="PRK13341.1-2"/>
    <property type="match status" value="1"/>
</dbReference>
<accession>A0A7V2B1Q8</accession>
<organism evidence="8">
    <name type="scientific">Rhodothermus marinus</name>
    <name type="common">Rhodothermus obamensis</name>
    <dbReference type="NCBI Taxonomy" id="29549"/>
    <lineage>
        <taxon>Bacteria</taxon>
        <taxon>Pseudomonadati</taxon>
        <taxon>Rhodothermota</taxon>
        <taxon>Rhodothermia</taxon>
        <taxon>Rhodothermales</taxon>
        <taxon>Rhodothermaceae</taxon>
        <taxon>Rhodothermus</taxon>
    </lineage>
</organism>
<dbReference type="InterPro" id="IPR003959">
    <property type="entry name" value="ATPase_AAA_core"/>
</dbReference>
<dbReference type="CDD" id="cd00009">
    <property type="entry name" value="AAA"/>
    <property type="match status" value="1"/>
</dbReference>
<keyword evidence="5" id="KW-0547">Nucleotide-binding</keyword>
<evidence type="ECO:0000256" key="2">
    <source>
        <dbReference type="ARBA" id="ARBA00008959"/>
    </source>
</evidence>
<dbReference type="InterPro" id="IPR027417">
    <property type="entry name" value="P-loop_NTPase"/>
</dbReference>
<dbReference type="Pfam" id="PF16193">
    <property type="entry name" value="AAA_assoc_2"/>
    <property type="match status" value="1"/>
</dbReference>
<dbReference type="InterPro" id="IPR008921">
    <property type="entry name" value="DNA_pol3_clamp-load_cplx_C"/>
</dbReference>